<protein>
    <submittedName>
        <fullName evidence="2">Uncharacterized protein</fullName>
    </submittedName>
</protein>
<sequence>MDHPLSKPGPRRCLVLCSRKKFDKHTGDDEYFIRQVVKFASGDYSKVFHIGTRKAWRRVDILFDYDNPDHYDSDVLAFRVKSTPRYVSLTASMIAGVHRHAGYWFDEHKRYGCILPIRTELIPNPNLLDPDDLESFCKPEDVATNPLVESLNMADTADKIDTKPSDIRKEEQGEKEEPLRLTHDIGGAEENPKAPI</sequence>
<dbReference type="AlphaFoldDB" id="A0AAF0DE93"/>
<gene>
    <name evidence="2" type="ORF">PRK78_002383</name>
</gene>
<evidence type="ECO:0000313" key="3">
    <source>
        <dbReference type="Proteomes" id="UP001219355"/>
    </source>
</evidence>
<evidence type="ECO:0000313" key="2">
    <source>
        <dbReference type="EMBL" id="WEW56925.1"/>
    </source>
</evidence>
<evidence type="ECO:0000256" key="1">
    <source>
        <dbReference type="SAM" id="MobiDB-lite"/>
    </source>
</evidence>
<feature type="compositionally biased region" description="Basic and acidic residues" evidence="1">
    <location>
        <begin position="156"/>
        <end position="183"/>
    </location>
</feature>
<keyword evidence="3" id="KW-1185">Reference proteome</keyword>
<name>A0AAF0DE93_9EURO</name>
<reference evidence="2" key="1">
    <citation type="submission" date="2023-03" db="EMBL/GenBank/DDBJ databases">
        <title>Emydomyces testavorans Genome Sequence.</title>
        <authorList>
            <person name="Hoyer L."/>
        </authorList>
    </citation>
    <scope>NUCLEOTIDE SEQUENCE</scope>
    <source>
        <strain evidence="2">16-2883</strain>
    </source>
</reference>
<feature type="region of interest" description="Disordered" evidence="1">
    <location>
        <begin position="153"/>
        <end position="196"/>
    </location>
</feature>
<organism evidence="2 3">
    <name type="scientific">Emydomyces testavorans</name>
    <dbReference type="NCBI Taxonomy" id="2070801"/>
    <lineage>
        <taxon>Eukaryota</taxon>
        <taxon>Fungi</taxon>
        <taxon>Dikarya</taxon>
        <taxon>Ascomycota</taxon>
        <taxon>Pezizomycotina</taxon>
        <taxon>Eurotiomycetes</taxon>
        <taxon>Eurotiomycetidae</taxon>
        <taxon>Onygenales</taxon>
        <taxon>Nannizziopsiaceae</taxon>
        <taxon>Emydomyces</taxon>
    </lineage>
</organism>
<dbReference type="EMBL" id="CP120627">
    <property type="protein sequence ID" value="WEW56925.1"/>
    <property type="molecule type" value="Genomic_DNA"/>
</dbReference>
<proteinExistence type="predicted"/>
<accession>A0AAF0DE93</accession>
<dbReference type="Proteomes" id="UP001219355">
    <property type="component" value="Chromosome 1"/>
</dbReference>